<evidence type="ECO:0000313" key="1">
    <source>
        <dbReference type="EMBL" id="GIJ27961.1"/>
    </source>
</evidence>
<proteinExistence type="predicted"/>
<evidence type="ECO:0000313" key="2">
    <source>
        <dbReference type="Proteomes" id="UP000653076"/>
    </source>
</evidence>
<evidence type="ECO:0008006" key="3">
    <source>
        <dbReference type="Google" id="ProtNLM"/>
    </source>
</evidence>
<dbReference type="RefSeq" id="WP_204035510.1">
    <property type="nucleotide sequence ID" value="NZ_BOPC01000039.1"/>
</dbReference>
<name>A0ABQ4JCQ4_9ACTN</name>
<dbReference type="EMBL" id="BOPC01000039">
    <property type="protein sequence ID" value="GIJ27961.1"/>
    <property type="molecule type" value="Genomic_DNA"/>
</dbReference>
<sequence>MTGALPFGVGDVVQVAELHYCYGLGTLTLRIVELGCRERHSDGLWINLRGVDLGDPRGPRQRRVLARIDAVRPAEPRSSAHVPVRPSWNCAGCGQEWPCPYRRRRLLQRYARERITLHIYLGMQLVDAASDLRHLPADTLNTRFLGWLPRPPDAGR</sequence>
<dbReference type="Proteomes" id="UP000653076">
    <property type="component" value="Unassembled WGS sequence"/>
</dbReference>
<protein>
    <recommendedName>
        <fullName evidence="3">PD-(D/E)XK endonuclease-like domain-containing protein</fullName>
    </recommendedName>
</protein>
<organism evidence="1 2">
    <name type="scientific">Micromonospora qiuiae</name>
    <dbReference type="NCBI Taxonomy" id="502268"/>
    <lineage>
        <taxon>Bacteria</taxon>
        <taxon>Bacillati</taxon>
        <taxon>Actinomycetota</taxon>
        <taxon>Actinomycetes</taxon>
        <taxon>Micromonosporales</taxon>
        <taxon>Micromonosporaceae</taxon>
        <taxon>Micromonospora</taxon>
    </lineage>
</organism>
<gene>
    <name evidence="1" type="ORF">Vqi01_31230</name>
</gene>
<accession>A0ABQ4JCQ4</accession>
<reference evidence="1 2" key="1">
    <citation type="submission" date="2021-01" db="EMBL/GenBank/DDBJ databases">
        <title>Whole genome shotgun sequence of Verrucosispora qiuiae NBRC 106684.</title>
        <authorList>
            <person name="Komaki H."/>
            <person name="Tamura T."/>
        </authorList>
    </citation>
    <scope>NUCLEOTIDE SEQUENCE [LARGE SCALE GENOMIC DNA]</scope>
    <source>
        <strain evidence="1 2">NBRC 106684</strain>
    </source>
</reference>
<keyword evidence="2" id="KW-1185">Reference proteome</keyword>
<comment type="caution">
    <text evidence="1">The sequence shown here is derived from an EMBL/GenBank/DDBJ whole genome shotgun (WGS) entry which is preliminary data.</text>
</comment>